<dbReference type="STRING" id="1550231.SAMN05660662_1109"/>
<dbReference type="Proteomes" id="UP000199406">
    <property type="component" value="Unassembled WGS sequence"/>
</dbReference>
<proteinExistence type="predicted"/>
<organism evidence="1 2">
    <name type="scientific">Blastococcus aurantiacus</name>
    <dbReference type="NCBI Taxonomy" id="1550231"/>
    <lineage>
        <taxon>Bacteria</taxon>
        <taxon>Bacillati</taxon>
        <taxon>Actinomycetota</taxon>
        <taxon>Actinomycetes</taxon>
        <taxon>Geodermatophilales</taxon>
        <taxon>Geodermatophilaceae</taxon>
        <taxon>Blastococcus</taxon>
    </lineage>
</organism>
<keyword evidence="2" id="KW-1185">Reference proteome</keyword>
<dbReference type="AlphaFoldDB" id="A0A1G7IBI0"/>
<sequence length="166" mass="17065">MARLSVTMETIHAGRRRSLPPVPRTAIDGAMPLETVASAGALALALVQPDAPMDDAQRFVTGLRSAATEFAAAAGAESAVVREAVPPARHRRARCRVVLRSADGEVTDVTFAGAVGTPSAVAQSAFALDIARWLGSGQVRDAAWLVADADAHGGTAVDLSAWNPGS</sequence>
<name>A0A1G7IBI0_9ACTN</name>
<evidence type="ECO:0000313" key="1">
    <source>
        <dbReference type="EMBL" id="SDF10080.1"/>
    </source>
</evidence>
<gene>
    <name evidence="1" type="ORF">SAMN05660662_1109</name>
</gene>
<accession>A0A1G7IBI0</accession>
<dbReference type="EMBL" id="FNBT01000001">
    <property type="protein sequence ID" value="SDF10080.1"/>
    <property type="molecule type" value="Genomic_DNA"/>
</dbReference>
<reference evidence="2" key="1">
    <citation type="submission" date="2016-10" db="EMBL/GenBank/DDBJ databases">
        <authorList>
            <person name="Varghese N."/>
            <person name="Submissions S."/>
        </authorList>
    </citation>
    <scope>NUCLEOTIDE SEQUENCE [LARGE SCALE GENOMIC DNA]</scope>
    <source>
        <strain evidence="2">DSM 44268</strain>
    </source>
</reference>
<protein>
    <submittedName>
        <fullName evidence="1">Uncharacterized protein</fullName>
    </submittedName>
</protein>
<evidence type="ECO:0000313" key="2">
    <source>
        <dbReference type="Proteomes" id="UP000199406"/>
    </source>
</evidence>